<organism evidence="8 9">
    <name type="scientific">Littorina saxatilis</name>
    <dbReference type="NCBI Taxonomy" id="31220"/>
    <lineage>
        <taxon>Eukaryota</taxon>
        <taxon>Metazoa</taxon>
        <taxon>Spiralia</taxon>
        <taxon>Lophotrochozoa</taxon>
        <taxon>Mollusca</taxon>
        <taxon>Gastropoda</taxon>
        <taxon>Caenogastropoda</taxon>
        <taxon>Littorinimorpha</taxon>
        <taxon>Littorinoidea</taxon>
        <taxon>Littorinidae</taxon>
        <taxon>Littorina</taxon>
    </lineage>
</organism>
<dbReference type="PANTHER" id="PTHR15749">
    <property type="entry name" value="FANCONI-ASSOCIATED NUCLEASE 1"/>
    <property type="match status" value="1"/>
</dbReference>
<dbReference type="Proteomes" id="UP001374579">
    <property type="component" value="Unassembled WGS sequence"/>
</dbReference>
<feature type="compositionally biased region" description="Polar residues" evidence="6">
    <location>
        <begin position="97"/>
        <end position="167"/>
    </location>
</feature>
<dbReference type="GO" id="GO:0008409">
    <property type="term" value="F:5'-3' exonuclease activity"/>
    <property type="evidence" value="ECO:0007669"/>
    <property type="project" value="TreeGrafter"/>
</dbReference>
<sequence length="941" mass="104614">MQVLEQNKKGHASSSQTSEVTSANRLTEESGEQSESRSLQGEAGTSVSTGIHDVDKKASPCDKIQTISSSKCKLSLKRKKKSEDDDTCGSSPPKKSPLNTGDGQLSTCSAAVSNTASQRTPTSTWNTRSQNIRSSAGLQASTTLGSDNRESLSTTNDGDPIATSTARAKTAAVSLGKLSSATSNLRTKKSSSSTRVLPKTPATWKRDESKDTPTADKEHTADKETEGLSAVETEGLSAVETEGLSAVDGKEEEKSEETTYRVPYYLENFNTIVKSVFEDDYNLKLFDDTDFKHLASFNNLSEAAQKVYVRLFSRKLAWLSMSKIKYPEIGEDLARPLGQLVTAGLVLSGDDVQDLAAVLGAMAALDLKSTRLFVFPGDDVQDLAAVLGAMAAPDLRTLAKAYHISGSGQQKGQIITTLLAKSQQSTVASLFGQKIGAVREAMLKRAKKLLGPMYRLQDDPRRLYVRAMMLFSLINTNGDDDAGNGGQAQLFQMLMVNIGRVIYPAYIINRKTQIFRCREDLKRFEEALQLENELLACTGSGNWKGAYTMFLTVKQRYHDLILDSEITQWDASLSDFLRCYTAGSVLVRLMSQGIEILQRRKDYTAAVALIGQLLDQNIYKLDHHGYWWDRLALNLDVHLKQHEQALQAVQDGLADDRVRSGHRLSLYLRAEAICNKPKSLFSKRLKDFYHDPLVELPKAELEGRVLPHSLPGSRYQFITHTSYADHTGEEVTMCNVEQIVLDHYRDNGFPQGIHAEGATVSTLFCVYFWDVLFMDVADAFHSPYQTLPLDFHTDAFYERRQSSIDDRLAKLEHSSQQELDEMIGEVWEREKGVMCAGINWERFQSVHELQGLVRCMGGRVLAGILGRYARQPRHTRGGFPDLTLWNTHTNQLKISEVKGPGDRLSHKQMLWLDHLLKLGVDAEVCHVKPIGVKKLKPTPKV</sequence>
<evidence type="ECO:0000313" key="8">
    <source>
        <dbReference type="EMBL" id="KAK7116845.1"/>
    </source>
</evidence>
<comment type="caution">
    <text evidence="8">The sequence shown here is derived from an EMBL/GenBank/DDBJ whole genome shotgun (WGS) entry which is preliminary data.</text>
</comment>
<dbReference type="InterPro" id="IPR049126">
    <property type="entry name" value="FAN1-like_TPR"/>
</dbReference>
<dbReference type="Pfam" id="PF21170">
    <property type="entry name" value="FAN1_TPR"/>
    <property type="match status" value="1"/>
</dbReference>
<dbReference type="Pfam" id="PF21315">
    <property type="entry name" value="FAN1_HTH"/>
    <property type="match status" value="1"/>
</dbReference>
<keyword evidence="1 5" id="KW-0540">Nuclease</keyword>
<evidence type="ECO:0000256" key="3">
    <source>
        <dbReference type="ARBA" id="ARBA00022801"/>
    </source>
</evidence>
<evidence type="ECO:0000256" key="5">
    <source>
        <dbReference type="RuleBase" id="RU365033"/>
    </source>
</evidence>
<dbReference type="GO" id="GO:0005634">
    <property type="term" value="C:nucleus"/>
    <property type="evidence" value="ECO:0007669"/>
    <property type="project" value="UniProtKB-SubCell"/>
</dbReference>
<comment type="cofactor">
    <cofactor evidence="5">
        <name>Mg(2+)</name>
        <dbReference type="ChEBI" id="CHEBI:18420"/>
    </cofactor>
    <cofactor evidence="5">
        <name>Mn(2+)</name>
        <dbReference type="ChEBI" id="CHEBI:29035"/>
    </cofactor>
</comment>
<dbReference type="SMART" id="SM00990">
    <property type="entry name" value="VRR_NUC"/>
    <property type="match status" value="1"/>
</dbReference>
<dbReference type="GO" id="GO:0017108">
    <property type="term" value="F:5'-flap endonuclease activity"/>
    <property type="evidence" value="ECO:0007669"/>
    <property type="project" value="TreeGrafter"/>
</dbReference>
<evidence type="ECO:0000256" key="1">
    <source>
        <dbReference type="ARBA" id="ARBA00022722"/>
    </source>
</evidence>
<dbReference type="InterPro" id="IPR049125">
    <property type="entry name" value="FAN1-like_WH"/>
</dbReference>
<evidence type="ECO:0000256" key="2">
    <source>
        <dbReference type="ARBA" id="ARBA00022723"/>
    </source>
</evidence>
<feature type="domain" description="VRR-NUC" evidence="7">
    <location>
        <begin position="814"/>
        <end position="929"/>
    </location>
</feature>
<name>A0AAN9C9G2_9CAEN</name>
<dbReference type="PANTHER" id="PTHR15749:SF4">
    <property type="entry name" value="FANCONI-ASSOCIATED NUCLEASE 1"/>
    <property type="match status" value="1"/>
</dbReference>
<dbReference type="GO" id="GO:0036297">
    <property type="term" value="P:interstrand cross-link repair"/>
    <property type="evidence" value="ECO:0007669"/>
    <property type="project" value="InterPro"/>
</dbReference>
<keyword evidence="4 5" id="KW-0460">Magnesium</keyword>
<dbReference type="EMBL" id="JBAMIC010000001">
    <property type="protein sequence ID" value="KAK7116845.1"/>
    <property type="molecule type" value="Genomic_DNA"/>
</dbReference>
<comment type="subcellular location">
    <subcellularLocation>
        <location evidence="5">Nucleus</location>
    </subcellularLocation>
</comment>
<comment type="function">
    <text evidence="5">Nuclease required for the repair of DNA interstrand cross-links (ICL). Acts as a 5'-3' exonuclease that anchors at a cut end of DNA and cleaves DNA successively at every third nucleotide, allowing to excise an ICL from one strand through flanking incisions.</text>
</comment>
<evidence type="ECO:0000313" key="9">
    <source>
        <dbReference type="Proteomes" id="UP001374579"/>
    </source>
</evidence>
<feature type="compositionally biased region" description="Polar residues" evidence="6">
    <location>
        <begin position="177"/>
        <end position="195"/>
    </location>
</feature>
<feature type="compositionally biased region" description="Polar residues" evidence="6">
    <location>
        <begin position="36"/>
        <end position="49"/>
    </location>
</feature>
<dbReference type="EC" id="3.1.4.1" evidence="5"/>
<keyword evidence="5" id="KW-0227">DNA damage</keyword>
<gene>
    <name evidence="8" type="ORF">V1264_002456</name>
</gene>
<dbReference type="GO" id="GO:0004528">
    <property type="term" value="F:phosphodiesterase I activity"/>
    <property type="evidence" value="ECO:0007669"/>
    <property type="project" value="UniProtKB-EC"/>
</dbReference>
<dbReference type="Pfam" id="PF08774">
    <property type="entry name" value="VRR_NUC"/>
    <property type="match status" value="1"/>
</dbReference>
<feature type="compositionally biased region" description="Polar residues" evidence="6">
    <location>
        <begin position="12"/>
        <end position="25"/>
    </location>
</feature>
<keyword evidence="9" id="KW-1185">Reference proteome</keyword>
<comment type="catalytic activity">
    <reaction evidence="5">
        <text>Hydrolytically removes 5'-nucleotides successively from the 3'-hydroxy termini of 3'-hydroxy-terminated oligonucleotides.</text>
        <dbReference type="EC" id="3.1.4.1"/>
    </reaction>
</comment>
<keyword evidence="5" id="KW-0464">Manganese</keyword>
<dbReference type="GO" id="GO:0070336">
    <property type="term" value="F:flap-structured DNA binding"/>
    <property type="evidence" value="ECO:0007669"/>
    <property type="project" value="TreeGrafter"/>
</dbReference>
<dbReference type="Pfam" id="PF21169">
    <property type="entry name" value="Fan1_SAP"/>
    <property type="match status" value="1"/>
</dbReference>
<feature type="compositionally biased region" description="Basic and acidic residues" evidence="6">
    <location>
        <begin position="204"/>
        <end position="226"/>
    </location>
</feature>
<accession>A0AAN9C9G2</accession>
<keyword evidence="5" id="KW-0234">DNA repair</keyword>
<comment type="similarity">
    <text evidence="5">Belongs to the FAN1 family.</text>
</comment>
<dbReference type="CDD" id="cd22326">
    <property type="entry name" value="FAN1-like"/>
    <property type="match status" value="1"/>
</dbReference>
<dbReference type="AlphaFoldDB" id="A0AAN9C9G2"/>
<dbReference type="InterPro" id="IPR049132">
    <property type="entry name" value="FAN1-like_euk"/>
</dbReference>
<reference evidence="8 9" key="1">
    <citation type="submission" date="2024-02" db="EMBL/GenBank/DDBJ databases">
        <title>Chromosome-scale genome assembly of the rough periwinkle Littorina saxatilis.</title>
        <authorList>
            <person name="De Jode A."/>
            <person name="Faria R."/>
            <person name="Formenti G."/>
            <person name="Sims Y."/>
            <person name="Smith T.P."/>
            <person name="Tracey A."/>
            <person name="Wood J.M.D."/>
            <person name="Zagrodzka Z.B."/>
            <person name="Johannesson K."/>
            <person name="Butlin R.K."/>
            <person name="Leder E.H."/>
        </authorList>
    </citation>
    <scope>NUCLEOTIDE SEQUENCE [LARGE SCALE GENOMIC DNA]</scope>
    <source>
        <strain evidence="8">Snail1</strain>
        <tissue evidence="8">Muscle</tissue>
    </source>
</reference>
<keyword evidence="5" id="KW-0539">Nucleus</keyword>
<dbReference type="InterPro" id="IPR033315">
    <property type="entry name" value="Fan1-like"/>
</dbReference>
<keyword evidence="3 5" id="KW-0378">Hydrolase</keyword>
<protein>
    <recommendedName>
        <fullName evidence="5">Fanconi-associated nuclease</fullName>
        <ecNumber evidence="5">3.1.4.1</ecNumber>
    </recommendedName>
</protein>
<evidence type="ECO:0000259" key="7">
    <source>
        <dbReference type="SMART" id="SM00990"/>
    </source>
</evidence>
<dbReference type="InterPro" id="IPR014883">
    <property type="entry name" value="VRR_NUC"/>
</dbReference>
<dbReference type="InterPro" id="IPR049138">
    <property type="entry name" value="Fan1_SAP_met"/>
</dbReference>
<evidence type="ECO:0000256" key="6">
    <source>
        <dbReference type="SAM" id="MobiDB-lite"/>
    </source>
</evidence>
<evidence type="ECO:0000256" key="4">
    <source>
        <dbReference type="ARBA" id="ARBA00022842"/>
    </source>
</evidence>
<proteinExistence type="inferred from homology"/>
<dbReference type="GO" id="GO:0046872">
    <property type="term" value="F:metal ion binding"/>
    <property type="evidence" value="ECO:0007669"/>
    <property type="project" value="UniProtKB-KW"/>
</dbReference>
<feature type="region of interest" description="Disordered" evidence="6">
    <location>
        <begin position="1"/>
        <end position="254"/>
    </location>
</feature>
<keyword evidence="2 5" id="KW-0479">Metal-binding</keyword>